<dbReference type="AlphaFoldDB" id="B6JGS0"/>
<keyword evidence="1" id="KW-1133">Transmembrane helix</keyword>
<feature type="transmembrane region" description="Helical" evidence="1">
    <location>
        <begin position="12"/>
        <end position="28"/>
    </location>
</feature>
<keyword evidence="4" id="KW-0012">Acyltransferase</keyword>
<evidence type="ECO:0000313" key="5">
    <source>
        <dbReference type="Proteomes" id="UP000007730"/>
    </source>
</evidence>
<keyword evidence="1" id="KW-0472">Membrane</keyword>
<accession>B6JGS0</accession>
<evidence type="ECO:0000313" key="4">
    <source>
        <dbReference type="EMBL" id="AEI06842.1"/>
    </source>
</evidence>
<keyword evidence="5" id="KW-1185">Reference proteome</keyword>
<dbReference type="InterPro" id="IPR002656">
    <property type="entry name" value="Acyl_transf_3_dom"/>
</dbReference>
<evidence type="ECO:0000259" key="2">
    <source>
        <dbReference type="Pfam" id="PF01757"/>
    </source>
</evidence>
<reference evidence="4 5" key="1">
    <citation type="journal article" date="2011" name="J. Bacteriol.">
        <title>Complete genome sequences of the chemolithoautotrophic Oligotropha carboxidovorans strains OM4 and OM5.</title>
        <authorList>
            <person name="Volland S."/>
            <person name="Rachinger M."/>
            <person name="Strittmatter A."/>
            <person name="Daniel R."/>
            <person name="Gottschalk G."/>
            <person name="Meyer O."/>
        </authorList>
    </citation>
    <scope>NUCLEOTIDE SEQUENCE [LARGE SCALE GENOMIC DNA]</scope>
    <source>
        <strain evidence="5">ATCC 49405 / DSM 1227 / KCTC 32145 / OM5</strain>
    </source>
</reference>
<dbReference type="PANTHER" id="PTHR23028:SF53">
    <property type="entry name" value="ACYL_TRANSF_3 DOMAIN-CONTAINING PROTEIN"/>
    <property type="match status" value="1"/>
</dbReference>
<keyword evidence="4" id="KW-0808">Transferase</keyword>
<keyword evidence="1" id="KW-0812">Transmembrane</keyword>
<dbReference type="PANTHER" id="PTHR23028">
    <property type="entry name" value="ACETYLTRANSFERASE"/>
    <property type="match status" value="1"/>
</dbReference>
<dbReference type="KEGG" id="ocg:OCA5_c21390"/>
<dbReference type="Pfam" id="PF01757">
    <property type="entry name" value="Acyl_transf_3"/>
    <property type="match status" value="1"/>
</dbReference>
<dbReference type="Pfam" id="PF19040">
    <property type="entry name" value="SGNH"/>
    <property type="match status" value="1"/>
</dbReference>
<sequence>MSLPYRRDVDGLRAIAVLFVIGFHYFPSAFPGGFVGVDVFFVISGFLITGLIRQDIAADRFSIAQFYGRRIRRIFPALILVLLVALGMGFLFMLPDAFRTLGLNVAASAGFVANIALWLQQDYFAQSAEFNPLLHIWSLGVEEQFYLVWPLILMMLAVRRSAIPVAVGLAGLSFVVNVVQSGNDPVSAFFLPFSRFWELGAGAVLALLHARAGRPVLEREWAGWVGLLLLAVAMVVIDRDRAFPGWWALLPVAGATLLIAAGENARPNRVFLSQPALVYIGLISYPLYLWHWLLLVFARIIRFQKEPTFIMSIGLILAAGVLAHLTYRFVERPIRSAGRLSPKAVSLAAVLAVGGGLGLVVYAKEGLLDRFPHEIQKRMMTTEKESEDAHVCRYDVDVRPSPQCEGEGPAGAPLALVWGDSHAFHLIAGLRALQQERQDFRLARYISFACAPMVDAVASRPRYCNDANAFARQKIELLRPDTVILAARWSAYDGTRGYALLNEERLTRTLEWLKTIGVQHIVVIGQFPHWKLAPSVIPLRDFQFSIFNRPALTEKMPEWDSAYLDVPAFAAEKMVRHVATAEGATFISPAATLCDGDRCLITVPDSGGLPISRDDGHLTPAASTFFIARNASVIRPEYRKETPPR</sequence>
<feature type="transmembrane region" description="Helical" evidence="1">
    <location>
        <begin position="162"/>
        <end position="180"/>
    </location>
</feature>
<feature type="transmembrane region" description="Helical" evidence="1">
    <location>
        <begin position="101"/>
        <end position="119"/>
    </location>
</feature>
<dbReference type="Proteomes" id="UP000007730">
    <property type="component" value="Chromosome"/>
</dbReference>
<feature type="transmembrane region" description="Helical" evidence="1">
    <location>
        <begin position="342"/>
        <end position="363"/>
    </location>
</feature>
<dbReference type="OrthoDB" id="9796461at2"/>
<dbReference type="KEGG" id="oca:OCAR_5879"/>
<dbReference type="HOGENOM" id="CLU_005679_10_4_5"/>
<dbReference type="RefSeq" id="WP_012563031.1">
    <property type="nucleotide sequence ID" value="NC_011386.1"/>
</dbReference>
<dbReference type="InterPro" id="IPR050879">
    <property type="entry name" value="Acyltransferase_3"/>
</dbReference>
<dbReference type="STRING" id="504832.OCA5_c21390"/>
<feature type="transmembrane region" description="Helical" evidence="1">
    <location>
        <begin position="74"/>
        <end position="95"/>
    </location>
</feature>
<protein>
    <submittedName>
        <fullName evidence="4">Putative acyltransferase</fullName>
    </submittedName>
</protein>
<dbReference type="EMBL" id="CP002826">
    <property type="protein sequence ID" value="AEI06842.1"/>
    <property type="molecule type" value="Genomic_DNA"/>
</dbReference>
<evidence type="ECO:0000259" key="3">
    <source>
        <dbReference type="Pfam" id="PF19040"/>
    </source>
</evidence>
<dbReference type="GO" id="GO:0016747">
    <property type="term" value="F:acyltransferase activity, transferring groups other than amino-acyl groups"/>
    <property type="evidence" value="ECO:0007669"/>
    <property type="project" value="InterPro"/>
</dbReference>
<proteinExistence type="predicted"/>
<feature type="transmembrane region" description="Helical" evidence="1">
    <location>
        <begin position="276"/>
        <end position="297"/>
    </location>
</feature>
<feature type="transmembrane region" description="Helical" evidence="1">
    <location>
        <begin position="221"/>
        <end position="237"/>
    </location>
</feature>
<feature type="domain" description="Acyltransferase 3" evidence="2">
    <location>
        <begin position="8"/>
        <end position="318"/>
    </location>
</feature>
<dbReference type="eggNOG" id="COG1835">
    <property type="taxonomic scope" value="Bacteria"/>
</dbReference>
<feature type="transmembrane region" description="Helical" evidence="1">
    <location>
        <begin position="186"/>
        <end position="209"/>
    </location>
</feature>
<dbReference type="GO" id="GO:0016020">
    <property type="term" value="C:membrane"/>
    <property type="evidence" value="ECO:0007669"/>
    <property type="project" value="TreeGrafter"/>
</dbReference>
<name>B6JGS0_AFIC5</name>
<feature type="transmembrane region" description="Helical" evidence="1">
    <location>
        <begin position="309"/>
        <end position="330"/>
    </location>
</feature>
<organism evidence="4 5">
    <name type="scientific">Afipia carboxidovorans (strain ATCC 49405 / DSM 1227 / KCTC 32145 / OM5)</name>
    <name type="common">Oligotropha carboxidovorans</name>
    <dbReference type="NCBI Taxonomy" id="504832"/>
    <lineage>
        <taxon>Bacteria</taxon>
        <taxon>Pseudomonadati</taxon>
        <taxon>Pseudomonadota</taxon>
        <taxon>Alphaproteobacteria</taxon>
        <taxon>Hyphomicrobiales</taxon>
        <taxon>Nitrobacteraceae</taxon>
        <taxon>Afipia</taxon>
    </lineage>
</organism>
<dbReference type="PATRIC" id="fig|504832.7.peg.2260"/>
<feature type="transmembrane region" description="Helical" evidence="1">
    <location>
        <begin position="243"/>
        <end position="264"/>
    </location>
</feature>
<dbReference type="InterPro" id="IPR043968">
    <property type="entry name" value="SGNH"/>
</dbReference>
<dbReference type="GO" id="GO:0009103">
    <property type="term" value="P:lipopolysaccharide biosynthetic process"/>
    <property type="evidence" value="ECO:0007669"/>
    <property type="project" value="TreeGrafter"/>
</dbReference>
<feature type="transmembrane region" description="Helical" evidence="1">
    <location>
        <begin position="34"/>
        <end position="53"/>
    </location>
</feature>
<evidence type="ECO:0000256" key="1">
    <source>
        <dbReference type="SAM" id="Phobius"/>
    </source>
</evidence>
<feature type="domain" description="SGNH" evidence="3">
    <location>
        <begin position="392"/>
        <end position="625"/>
    </location>
</feature>
<gene>
    <name evidence="4" type="ordered locus">OCA5_c21390</name>
</gene>